<organism evidence="2 3">
    <name type="scientific">Gemmata massiliana</name>
    <dbReference type="NCBI Taxonomy" id="1210884"/>
    <lineage>
        <taxon>Bacteria</taxon>
        <taxon>Pseudomonadati</taxon>
        <taxon>Planctomycetota</taxon>
        <taxon>Planctomycetia</taxon>
        <taxon>Gemmatales</taxon>
        <taxon>Gemmataceae</taxon>
        <taxon>Gemmata</taxon>
    </lineage>
</organism>
<evidence type="ECO:0000256" key="1">
    <source>
        <dbReference type="SAM" id="SignalP"/>
    </source>
</evidence>
<proteinExistence type="predicted"/>
<evidence type="ECO:0000313" key="3">
    <source>
        <dbReference type="Proteomes" id="UP000464178"/>
    </source>
</evidence>
<evidence type="ECO:0000313" key="2">
    <source>
        <dbReference type="EMBL" id="VTR96420.1"/>
    </source>
</evidence>
<name>A0A6P2DA80_9BACT</name>
<dbReference type="KEGG" id="gms:SOIL9_12940"/>
<keyword evidence="1" id="KW-0732">Signal</keyword>
<dbReference type="Proteomes" id="UP000464178">
    <property type="component" value="Chromosome"/>
</dbReference>
<dbReference type="EMBL" id="LR593886">
    <property type="protein sequence ID" value="VTR96420.1"/>
    <property type="molecule type" value="Genomic_DNA"/>
</dbReference>
<keyword evidence="3" id="KW-1185">Reference proteome</keyword>
<reference evidence="2 3" key="1">
    <citation type="submission" date="2019-05" db="EMBL/GenBank/DDBJ databases">
        <authorList>
            <consortium name="Science for Life Laboratories"/>
        </authorList>
    </citation>
    <scope>NUCLEOTIDE SEQUENCE [LARGE SCALE GENOMIC DNA]</scope>
    <source>
        <strain evidence="2">Soil9</strain>
    </source>
</reference>
<feature type="signal peptide" evidence="1">
    <location>
        <begin position="1"/>
        <end position="27"/>
    </location>
</feature>
<feature type="chain" id="PRO_5027012514" description="Secreted protein" evidence="1">
    <location>
        <begin position="28"/>
        <end position="148"/>
    </location>
</feature>
<evidence type="ECO:0008006" key="4">
    <source>
        <dbReference type="Google" id="ProtNLM"/>
    </source>
</evidence>
<accession>A0A6P2DA80</accession>
<gene>
    <name evidence="2" type="ORF">SOIL9_12940</name>
</gene>
<dbReference type="AlphaFoldDB" id="A0A6P2DA80"/>
<dbReference type="RefSeq" id="WP_162670709.1">
    <property type="nucleotide sequence ID" value="NZ_LR593886.1"/>
</dbReference>
<sequence length="148" mass="16095">MVRLVVTLLLIPSVLLTQLAAAPHVHTGSEQESTQHTQPHLHFHLFRSAASHPGTGSRCDCGSNSSAIQADEDTPWDHDADALYVEAATVAPERAKQDVSDSHLFAAPVAQVLSLDGSVRVSAHLTQHSDRLRSQNCPLYLRYLTLTI</sequence>
<protein>
    <recommendedName>
        <fullName evidence="4">Secreted protein</fullName>
    </recommendedName>
</protein>